<evidence type="ECO:0000256" key="1">
    <source>
        <dbReference type="SAM" id="Coils"/>
    </source>
</evidence>
<keyword evidence="5" id="KW-1185">Reference proteome</keyword>
<keyword evidence="1" id="KW-0175">Coiled coil</keyword>
<evidence type="ECO:0000313" key="5">
    <source>
        <dbReference type="Proteomes" id="UP000297229"/>
    </source>
</evidence>
<keyword evidence="3" id="KW-0812">Transmembrane</keyword>
<accession>A0A4Z1J9K0</accession>
<name>A0A4Z1J9K0_9HELO</name>
<organism evidence="4 5">
    <name type="scientific">Botrytis elliptica</name>
    <dbReference type="NCBI Taxonomy" id="278938"/>
    <lineage>
        <taxon>Eukaryota</taxon>
        <taxon>Fungi</taxon>
        <taxon>Dikarya</taxon>
        <taxon>Ascomycota</taxon>
        <taxon>Pezizomycotina</taxon>
        <taxon>Leotiomycetes</taxon>
        <taxon>Helotiales</taxon>
        <taxon>Sclerotiniaceae</taxon>
        <taxon>Botrytis</taxon>
    </lineage>
</organism>
<comment type="caution">
    <text evidence="4">The sequence shown here is derived from an EMBL/GenBank/DDBJ whole genome shotgun (WGS) entry which is preliminary data.</text>
</comment>
<evidence type="ECO:0000256" key="2">
    <source>
        <dbReference type="SAM" id="MobiDB-lite"/>
    </source>
</evidence>
<feature type="region of interest" description="Disordered" evidence="2">
    <location>
        <begin position="124"/>
        <end position="167"/>
    </location>
</feature>
<proteinExistence type="predicted"/>
<dbReference type="AlphaFoldDB" id="A0A4Z1J9K0"/>
<gene>
    <name evidence="4" type="ORF">BELL_0731g00050</name>
</gene>
<feature type="region of interest" description="Disordered" evidence="2">
    <location>
        <begin position="1"/>
        <end position="37"/>
    </location>
</feature>
<feature type="compositionally biased region" description="Polar residues" evidence="2">
    <location>
        <begin position="1"/>
        <end position="15"/>
    </location>
</feature>
<keyword evidence="3" id="KW-1133">Transmembrane helix</keyword>
<dbReference type="Proteomes" id="UP000297229">
    <property type="component" value="Unassembled WGS sequence"/>
</dbReference>
<protein>
    <submittedName>
        <fullName evidence="4">Uncharacterized protein</fullName>
    </submittedName>
</protein>
<feature type="transmembrane region" description="Helical" evidence="3">
    <location>
        <begin position="90"/>
        <end position="107"/>
    </location>
</feature>
<evidence type="ECO:0000256" key="3">
    <source>
        <dbReference type="SAM" id="Phobius"/>
    </source>
</evidence>
<reference evidence="4 5" key="1">
    <citation type="submission" date="2017-12" db="EMBL/GenBank/DDBJ databases">
        <title>Comparative genomics of Botrytis spp.</title>
        <authorList>
            <person name="Valero-Jimenez C.A."/>
            <person name="Tapia P."/>
            <person name="Veloso J."/>
            <person name="Silva-Moreno E."/>
            <person name="Staats M."/>
            <person name="Valdes J.H."/>
            <person name="Van Kan J.A.L."/>
        </authorList>
    </citation>
    <scope>NUCLEOTIDE SEQUENCE [LARGE SCALE GENOMIC DNA]</scope>
    <source>
        <strain evidence="4 5">Be9601</strain>
    </source>
</reference>
<evidence type="ECO:0000313" key="4">
    <source>
        <dbReference type="EMBL" id="TGO70319.1"/>
    </source>
</evidence>
<dbReference type="EMBL" id="PQXM01000729">
    <property type="protein sequence ID" value="TGO70319.1"/>
    <property type="molecule type" value="Genomic_DNA"/>
</dbReference>
<sequence length="521" mass="61572">MSTIGTNSSSPSHLTFFTPPQSPRTSQPSTRRASKVITASPRKRVSFPVFPEEIELPNRQTSWRQKLANIPRLWSEFSTSFRHRISIKRLIKVILLIYATVLIIRIVDIRISLGKNPWYEKKEEYTHEGEKDFPHEREEENFRERKQDFQREEKQSAHGYDNRDGSHFSHQLEPYELVSPLYDLANLDISPQLDVIQDAYSDARYGLNRLRDGLPELSKASPGLSTKIRSFREQAWAVSEAIGGFSKFVDVYVGTFKRETDHLREQLAKVKPGDELANLNLEDCRKAGVVWINHYKRLKLKIRNMWRTKDVFSNVFDSAIRERKNLEKALRKAESGMTKEAKKQEWNNFDFPSAHQFLERFSRCRTKDKNWGGYEETIKELIIYIDVSLKAANAQIENLMAEFQRILSVDENEADVESIDFPTIFNQMEALNLTFEKYERVKALIERTREKSMMDLRRRAHDSKDRIRYYNYVASQQKERLDKQIITPRDRKRKQFLQELRERRVKQSQKGRIKIVRFRVN</sequence>
<keyword evidence="3" id="KW-0472">Membrane</keyword>
<feature type="coiled-coil region" evidence="1">
    <location>
        <begin position="316"/>
        <end position="343"/>
    </location>
</feature>